<feature type="region of interest" description="Disordered" evidence="1">
    <location>
        <begin position="76"/>
        <end position="96"/>
    </location>
</feature>
<dbReference type="EMBL" id="JAWJWE010000007">
    <property type="protein sequence ID" value="KAK6632666.1"/>
    <property type="molecule type" value="Genomic_DNA"/>
</dbReference>
<evidence type="ECO:0000313" key="2">
    <source>
        <dbReference type="EMBL" id="KAK6632666.1"/>
    </source>
</evidence>
<dbReference type="Proteomes" id="UP001372834">
    <property type="component" value="Unassembled WGS sequence"/>
</dbReference>
<accession>A0AAN8P200</accession>
<protein>
    <submittedName>
        <fullName evidence="2">Uncharacterized protein</fullName>
    </submittedName>
</protein>
<comment type="caution">
    <text evidence="2">The sequence shown here is derived from an EMBL/GenBank/DDBJ whole genome shotgun (WGS) entry which is preliminary data.</text>
</comment>
<proteinExistence type="predicted"/>
<reference evidence="2 3" key="1">
    <citation type="submission" date="2023-10" db="EMBL/GenBank/DDBJ databases">
        <title>Genomes of two closely related lineages of the louse Polyplax serrata with different host specificities.</title>
        <authorList>
            <person name="Martinu J."/>
            <person name="Tarabai H."/>
            <person name="Stefka J."/>
            <person name="Hypsa V."/>
        </authorList>
    </citation>
    <scope>NUCLEOTIDE SEQUENCE [LARGE SCALE GENOMIC DNA]</scope>
    <source>
        <strain evidence="2">HR10_N</strain>
    </source>
</reference>
<evidence type="ECO:0000256" key="1">
    <source>
        <dbReference type="SAM" id="MobiDB-lite"/>
    </source>
</evidence>
<name>A0AAN8P200_POLSC</name>
<evidence type="ECO:0000313" key="3">
    <source>
        <dbReference type="Proteomes" id="UP001372834"/>
    </source>
</evidence>
<dbReference type="AlphaFoldDB" id="A0AAN8P200"/>
<gene>
    <name evidence="2" type="ORF">RUM43_013436</name>
</gene>
<sequence length="120" mass="13328">MKKVNNIKVNLPKKEDRPTEKITKELKICDQPLKFIQGNIQQNGQAQTLQVEPSGVTLWFNQINSKVLVLGMEMTKHRQKDPGARGSGATLNPPTDSIQLPIVLNGHEMNWACATFGPVP</sequence>
<organism evidence="2 3">
    <name type="scientific">Polyplax serrata</name>
    <name type="common">Common mouse louse</name>
    <dbReference type="NCBI Taxonomy" id="468196"/>
    <lineage>
        <taxon>Eukaryota</taxon>
        <taxon>Metazoa</taxon>
        <taxon>Ecdysozoa</taxon>
        <taxon>Arthropoda</taxon>
        <taxon>Hexapoda</taxon>
        <taxon>Insecta</taxon>
        <taxon>Pterygota</taxon>
        <taxon>Neoptera</taxon>
        <taxon>Paraneoptera</taxon>
        <taxon>Psocodea</taxon>
        <taxon>Troctomorpha</taxon>
        <taxon>Phthiraptera</taxon>
        <taxon>Anoplura</taxon>
        <taxon>Polyplacidae</taxon>
        <taxon>Polyplax</taxon>
    </lineage>
</organism>